<dbReference type="InterPro" id="IPR005158">
    <property type="entry name" value="BTAD"/>
</dbReference>
<evidence type="ECO:0000313" key="5">
    <source>
        <dbReference type="Proteomes" id="UP001589610"/>
    </source>
</evidence>
<evidence type="ECO:0000313" key="4">
    <source>
        <dbReference type="EMBL" id="MFB9676272.1"/>
    </source>
</evidence>
<evidence type="ECO:0000256" key="2">
    <source>
        <dbReference type="ARBA" id="ARBA00023125"/>
    </source>
</evidence>
<dbReference type="EMBL" id="JBHMBS010000005">
    <property type="protein sequence ID" value="MFB9676272.1"/>
    <property type="molecule type" value="Genomic_DNA"/>
</dbReference>
<dbReference type="RefSeq" id="WP_344748402.1">
    <property type="nucleotide sequence ID" value="NZ_BAAAWW010000157.1"/>
</dbReference>
<dbReference type="PANTHER" id="PTHR35807:SF2">
    <property type="entry name" value="TRANSCRIPTIONAL ACTIVATOR DOMAIN"/>
    <property type="match status" value="1"/>
</dbReference>
<keyword evidence="2" id="KW-0238">DNA-binding</keyword>
<proteinExistence type="inferred from homology"/>
<dbReference type="InterPro" id="IPR036388">
    <property type="entry name" value="WH-like_DNA-bd_sf"/>
</dbReference>
<dbReference type="InterPro" id="IPR051677">
    <property type="entry name" value="AfsR-DnrI-RedD_regulator"/>
</dbReference>
<dbReference type="Pfam" id="PF03704">
    <property type="entry name" value="BTAD"/>
    <property type="match status" value="1"/>
</dbReference>
<dbReference type="InterPro" id="IPR001867">
    <property type="entry name" value="OmpR/PhoB-type_DNA-bd"/>
</dbReference>
<dbReference type="SUPFAM" id="SSF48452">
    <property type="entry name" value="TPR-like"/>
    <property type="match status" value="1"/>
</dbReference>
<dbReference type="InterPro" id="IPR016032">
    <property type="entry name" value="Sig_transdc_resp-reg_C-effctor"/>
</dbReference>
<protein>
    <submittedName>
        <fullName evidence="4">BTAD domain-containing putative transcriptional regulator</fullName>
    </submittedName>
</protein>
<dbReference type="Pfam" id="PF00486">
    <property type="entry name" value="Trans_reg_C"/>
    <property type="match status" value="1"/>
</dbReference>
<dbReference type="SUPFAM" id="SSF46894">
    <property type="entry name" value="C-terminal effector domain of the bipartite response regulators"/>
    <property type="match status" value="1"/>
</dbReference>
<dbReference type="Proteomes" id="UP001589610">
    <property type="component" value="Unassembled WGS sequence"/>
</dbReference>
<dbReference type="SMART" id="SM01043">
    <property type="entry name" value="BTAD"/>
    <property type="match status" value="1"/>
</dbReference>
<comment type="caution">
    <text evidence="4">The sequence shown here is derived from an EMBL/GenBank/DDBJ whole genome shotgun (WGS) entry which is preliminary data.</text>
</comment>
<evidence type="ECO:0000256" key="1">
    <source>
        <dbReference type="ARBA" id="ARBA00005820"/>
    </source>
</evidence>
<dbReference type="Gene3D" id="1.10.10.10">
    <property type="entry name" value="Winged helix-like DNA-binding domain superfamily/Winged helix DNA-binding domain"/>
    <property type="match status" value="1"/>
</dbReference>
<name>A0ABV5TB34_9ACTN</name>
<reference evidence="4 5" key="1">
    <citation type="submission" date="2024-09" db="EMBL/GenBank/DDBJ databases">
        <authorList>
            <person name="Sun Q."/>
            <person name="Mori K."/>
        </authorList>
    </citation>
    <scope>NUCLEOTIDE SEQUENCE [LARGE SCALE GENOMIC DNA]</scope>
    <source>
        <strain evidence="4 5">JCM 3028</strain>
    </source>
</reference>
<accession>A0ABV5TB34</accession>
<dbReference type="InterPro" id="IPR011990">
    <property type="entry name" value="TPR-like_helical_dom_sf"/>
</dbReference>
<gene>
    <name evidence="4" type="ORF">ACFFRH_12310</name>
</gene>
<feature type="domain" description="Bacterial transcriptional activator" evidence="3">
    <location>
        <begin position="122"/>
        <end position="266"/>
    </location>
</feature>
<sequence length="279" mass="32472">MPVQQLVKAGPHNAGQDEGTPSVIARCLSNFRLEVDGQAVSHWRAGKSRALFQYLLVNRERFVHGDRLREVLWPEREDHRSSSLKVAVHGVRRVLNEFEDRDGFTLLHQDHGYVLRTNSAWVDIEEFQRAFDRGRNAWVAKDHDTAIAWFQRTADLYVGDFLSGESGDWINEQRQWMRGTALRALTALRTEALEREDWPAAMHWCRRALDVDPHHETTYQTLMMMHGELGELGRVLSWYEVCRHRLRTDLDVEPSERTERLLATLMRGRSRPPLTGQRP</sequence>
<keyword evidence="5" id="KW-1185">Reference proteome</keyword>
<dbReference type="PANTHER" id="PTHR35807">
    <property type="entry name" value="TRANSCRIPTIONAL REGULATOR REDD-RELATED"/>
    <property type="match status" value="1"/>
</dbReference>
<evidence type="ECO:0000259" key="3">
    <source>
        <dbReference type="SMART" id="SM01043"/>
    </source>
</evidence>
<dbReference type="Gene3D" id="1.25.40.10">
    <property type="entry name" value="Tetratricopeptide repeat domain"/>
    <property type="match status" value="1"/>
</dbReference>
<organism evidence="4 5">
    <name type="scientific">Streptosporangium vulgare</name>
    <dbReference type="NCBI Taxonomy" id="46190"/>
    <lineage>
        <taxon>Bacteria</taxon>
        <taxon>Bacillati</taxon>
        <taxon>Actinomycetota</taxon>
        <taxon>Actinomycetes</taxon>
        <taxon>Streptosporangiales</taxon>
        <taxon>Streptosporangiaceae</taxon>
        <taxon>Streptosporangium</taxon>
    </lineage>
</organism>
<comment type="similarity">
    <text evidence="1">Belongs to the AfsR/DnrI/RedD regulatory family.</text>
</comment>